<gene>
    <name evidence="6" type="ORF">CVE23_07905</name>
</gene>
<evidence type="ECO:0000313" key="7">
    <source>
        <dbReference type="Proteomes" id="UP000231901"/>
    </source>
</evidence>
<dbReference type="Proteomes" id="UP000231901">
    <property type="component" value="Chromosome"/>
</dbReference>
<name>A0A2K8QLJ1_9GAMM</name>
<feature type="domain" description="ABC transporter" evidence="5">
    <location>
        <begin position="3"/>
        <end position="247"/>
    </location>
</feature>
<evidence type="ECO:0000256" key="3">
    <source>
        <dbReference type="ARBA" id="ARBA00022741"/>
    </source>
</evidence>
<dbReference type="InterPro" id="IPR050319">
    <property type="entry name" value="ABC_transp_ATP-bind"/>
</dbReference>
<dbReference type="KEGG" id="dfn:CVE23_07905"/>
<keyword evidence="2" id="KW-0813">Transport</keyword>
<evidence type="ECO:0000313" key="6">
    <source>
        <dbReference type="EMBL" id="ATZ93898.1"/>
    </source>
</evidence>
<sequence length="253" mass="28155">MLLEVRQVEKSYWENRGQFFSKRKRTVIKNVSFSLEHGDCLGVIGESGGGKSTLARLISGLERPDRGAILLAGEPVFSPENRRRRISAVFQDYTSSINPLMTVYQALSEPLLLQKTTGRAGRDRRITELLALAGLAPEFSGRYVHELSGGQIQRVCICRAVATHPQLLVLDEAISALDVSSQVQILDLLIDLRKRFNLSCLFITHDIQAAAYLCNNVIFFREGEIVETCAVNDLSTVSHPYSASLLQAVMTFR</sequence>
<dbReference type="RefSeq" id="WP_100849247.1">
    <property type="nucleotide sequence ID" value="NZ_BMJF01000008.1"/>
</dbReference>
<dbReference type="GO" id="GO:0016887">
    <property type="term" value="F:ATP hydrolysis activity"/>
    <property type="evidence" value="ECO:0007669"/>
    <property type="project" value="InterPro"/>
</dbReference>
<accession>A0A2K8QLJ1</accession>
<dbReference type="PROSITE" id="PS00211">
    <property type="entry name" value="ABC_TRANSPORTER_1"/>
    <property type="match status" value="1"/>
</dbReference>
<dbReference type="Gene3D" id="3.40.50.300">
    <property type="entry name" value="P-loop containing nucleotide triphosphate hydrolases"/>
    <property type="match status" value="1"/>
</dbReference>
<proteinExistence type="inferred from homology"/>
<dbReference type="PANTHER" id="PTHR43776:SF7">
    <property type="entry name" value="D,D-DIPEPTIDE TRANSPORT ATP-BINDING PROTEIN DDPF-RELATED"/>
    <property type="match status" value="1"/>
</dbReference>
<dbReference type="InterPro" id="IPR003439">
    <property type="entry name" value="ABC_transporter-like_ATP-bd"/>
</dbReference>
<evidence type="ECO:0000256" key="2">
    <source>
        <dbReference type="ARBA" id="ARBA00022448"/>
    </source>
</evidence>
<dbReference type="Pfam" id="PF00005">
    <property type="entry name" value="ABC_tran"/>
    <property type="match status" value="1"/>
</dbReference>
<evidence type="ECO:0000256" key="1">
    <source>
        <dbReference type="ARBA" id="ARBA00005417"/>
    </source>
</evidence>
<dbReference type="InterPro" id="IPR003593">
    <property type="entry name" value="AAA+_ATPase"/>
</dbReference>
<keyword evidence="4 6" id="KW-0067">ATP-binding</keyword>
<dbReference type="AlphaFoldDB" id="A0A2K8QLJ1"/>
<evidence type="ECO:0000256" key="4">
    <source>
        <dbReference type="ARBA" id="ARBA00022840"/>
    </source>
</evidence>
<reference evidence="7" key="1">
    <citation type="journal article" date="2018" name="Genome Announc.">
        <title>Complete genome sequence of a Dickeya fangzhongdai type strain causing bleeding canker of pear tree trunks.</title>
        <authorList>
            <person name="Zhao Y."/>
            <person name="Tian Y."/>
            <person name="Li X."/>
            <person name="Hu B."/>
        </authorList>
    </citation>
    <scope>NUCLEOTIDE SEQUENCE [LARGE SCALE GENOMIC DNA]</scope>
    <source>
        <strain evidence="7">DSM 101947</strain>
    </source>
</reference>
<dbReference type="CDD" id="cd03257">
    <property type="entry name" value="ABC_NikE_OppD_transporters"/>
    <property type="match status" value="1"/>
</dbReference>
<keyword evidence="3" id="KW-0547">Nucleotide-binding</keyword>
<dbReference type="SUPFAM" id="SSF52540">
    <property type="entry name" value="P-loop containing nucleoside triphosphate hydrolases"/>
    <property type="match status" value="1"/>
</dbReference>
<dbReference type="GO" id="GO:0005524">
    <property type="term" value="F:ATP binding"/>
    <property type="evidence" value="ECO:0007669"/>
    <property type="project" value="UniProtKB-KW"/>
</dbReference>
<dbReference type="SMART" id="SM00382">
    <property type="entry name" value="AAA"/>
    <property type="match status" value="1"/>
</dbReference>
<protein>
    <submittedName>
        <fullName evidence="6">Peptide ABC transporter ATP-binding protein</fullName>
    </submittedName>
</protein>
<organism evidence="6 7">
    <name type="scientific">Dickeya fangzhongdai</name>
    <dbReference type="NCBI Taxonomy" id="1778540"/>
    <lineage>
        <taxon>Bacteria</taxon>
        <taxon>Pseudomonadati</taxon>
        <taxon>Pseudomonadota</taxon>
        <taxon>Gammaproteobacteria</taxon>
        <taxon>Enterobacterales</taxon>
        <taxon>Pectobacteriaceae</taxon>
        <taxon>Dickeya</taxon>
    </lineage>
</organism>
<dbReference type="PANTHER" id="PTHR43776">
    <property type="entry name" value="TRANSPORT ATP-BINDING PROTEIN"/>
    <property type="match status" value="1"/>
</dbReference>
<dbReference type="InterPro" id="IPR017871">
    <property type="entry name" value="ABC_transporter-like_CS"/>
</dbReference>
<dbReference type="EMBL" id="CP025003">
    <property type="protein sequence ID" value="ATZ93898.1"/>
    <property type="molecule type" value="Genomic_DNA"/>
</dbReference>
<dbReference type="PROSITE" id="PS50893">
    <property type="entry name" value="ABC_TRANSPORTER_2"/>
    <property type="match status" value="1"/>
</dbReference>
<dbReference type="InterPro" id="IPR027417">
    <property type="entry name" value="P-loop_NTPase"/>
</dbReference>
<dbReference type="GeneID" id="66564258"/>
<evidence type="ECO:0000259" key="5">
    <source>
        <dbReference type="PROSITE" id="PS50893"/>
    </source>
</evidence>
<dbReference type="GO" id="GO:0055085">
    <property type="term" value="P:transmembrane transport"/>
    <property type="evidence" value="ECO:0007669"/>
    <property type="project" value="UniProtKB-ARBA"/>
</dbReference>
<keyword evidence="7" id="KW-1185">Reference proteome</keyword>
<comment type="similarity">
    <text evidence="1">Belongs to the ABC transporter superfamily.</text>
</comment>